<keyword evidence="2" id="KW-1185">Reference proteome</keyword>
<name>A0A8S4R8Q4_9NEOP</name>
<evidence type="ECO:0000313" key="2">
    <source>
        <dbReference type="Proteomes" id="UP000838756"/>
    </source>
</evidence>
<dbReference type="Proteomes" id="UP000838756">
    <property type="component" value="Unassembled WGS sequence"/>
</dbReference>
<comment type="caution">
    <text evidence="1">The sequence shown here is derived from an EMBL/GenBank/DDBJ whole genome shotgun (WGS) entry which is preliminary data.</text>
</comment>
<dbReference type="EMBL" id="CAKXAJ010024851">
    <property type="protein sequence ID" value="CAH2231669.1"/>
    <property type="molecule type" value="Genomic_DNA"/>
</dbReference>
<proteinExistence type="predicted"/>
<dbReference type="AlphaFoldDB" id="A0A8S4R8Q4"/>
<protein>
    <submittedName>
        <fullName evidence="1">Jg19486 protein</fullName>
    </submittedName>
</protein>
<dbReference type="OrthoDB" id="6907920at2759"/>
<gene>
    <name evidence="1" type="primary">jg19486</name>
    <name evidence="1" type="ORF">PAEG_LOCUS10139</name>
</gene>
<sequence length="101" mass="11084">MKLCRTPVSLDLTQLVSDLYLLNLKKKTKIDLLSVVRSTEVPVEPRRPPAHKAIVATAFNFICFVSRLVAAPDECVACCECCDSATLAPTETPLFALCYVP</sequence>
<reference evidence="1" key="1">
    <citation type="submission" date="2022-03" db="EMBL/GenBank/DDBJ databases">
        <authorList>
            <person name="Lindestad O."/>
        </authorList>
    </citation>
    <scope>NUCLEOTIDE SEQUENCE</scope>
</reference>
<accession>A0A8S4R8Q4</accession>
<organism evidence="1 2">
    <name type="scientific">Pararge aegeria aegeria</name>
    <dbReference type="NCBI Taxonomy" id="348720"/>
    <lineage>
        <taxon>Eukaryota</taxon>
        <taxon>Metazoa</taxon>
        <taxon>Ecdysozoa</taxon>
        <taxon>Arthropoda</taxon>
        <taxon>Hexapoda</taxon>
        <taxon>Insecta</taxon>
        <taxon>Pterygota</taxon>
        <taxon>Neoptera</taxon>
        <taxon>Endopterygota</taxon>
        <taxon>Lepidoptera</taxon>
        <taxon>Glossata</taxon>
        <taxon>Ditrysia</taxon>
        <taxon>Papilionoidea</taxon>
        <taxon>Nymphalidae</taxon>
        <taxon>Satyrinae</taxon>
        <taxon>Satyrini</taxon>
        <taxon>Parargina</taxon>
        <taxon>Pararge</taxon>
    </lineage>
</organism>
<evidence type="ECO:0000313" key="1">
    <source>
        <dbReference type="EMBL" id="CAH2231669.1"/>
    </source>
</evidence>